<dbReference type="InterPro" id="IPR003439">
    <property type="entry name" value="ABC_transporter-like_ATP-bd"/>
</dbReference>
<dbReference type="Proteomes" id="UP001323411">
    <property type="component" value="Chromosome"/>
</dbReference>
<protein>
    <submittedName>
        <fullName evidence="5">ABC transporter ATP-binding protein</fullName>
    </submittedName>
</protein>
<gene>
    <name evidence="5" type="ORF">R0V15_08340</name>
</gene>
<dbReference type="PANTHER" id="PTHR42781">
    <property type="entry name" value="SPERMIDINE/PUTRESCINE IMPORT ATP-BINDING PROTEIN POTA"/>
    <property type="match status" value="1"/>
</dbReference>
<evidence type="ECO:0000313" key="6">
    <source>
        <dbReference type="Proteomes" id="UP001323411"/>
    </source>
</evidence>
<keyword evidence="6" id="KW-1185">Reference proteome</keyword>
<sequence>MSRLGAPAPVVNEASFRVNPGEILAIVGPSGCGKTSLLEAIAGILPAAGTVRIGSAAPQRIAFVSQDPVLFYSMTVRDNIEYALGERHLAPAIIRDRVDIVMALLGVDDISHRRANELSGGQAQRVALARALATRPDVLLLDEAFVHVEGRLVHRARRVVREEVRRFGARAIVVTHDIDEAFLLGDRLLVMSENGRIAALGTPSEVYRHPVSPSAARFLGIPNIFPGQLSGAVRGDTSAREGCARINLGRCTYELPCAAEVSSLPAGAVVVTYFPAEQVALYPLDAAVAPTHNAGAAVPGMKGRIISRTFARAFTMYDVETEIGTIVARIPGDIPELARGTQVRIGIRSGWVGPARAFDNG</sequence>
<name>A0ABZ0REH6_9ACTO</name>
<organism evidence="5 6">
    <name type="scientific">Schaalia turicensis</name>
    <dbReference type="NCBI Taxonomy" id="131111"/>
    <lineage>
        <taxon>Bacteria</taxon>
        <taxon>Bacillati</taxon>
        <taxon>Actinomycetota</taxon>
        <taxon>Actinomycetes</taxon>
        <taxon>Actinomycetales</taxon>
        <taxon>Actinomycetaceae</taxon>
        <taxon>Schaalia</taxon>
    </lineage>
</organism>
<dbReference type="EMBL" id="CP138854">
    <property type="protein sequence ID" value="WPJ89929.1"/>
    <property type="molecule type" value="Genomic_DNA"/>
</dbReference>
<keyword evidence="1" id="KW-0813">Transport</keyword>
<reference evidence="5 6" key="1">
    <citation type="submission" date="2023-10" db="EMBL/GenBank/DDBJ databases">
        <authorList>
            <person name="Choi B."/>
        </authorList>
    </citation>
    <scope>NUCLEOTIDE SEQUENCE [LARGE SCALE GENOMIC DNA]</scope>
    <source>
        <strain evidence="5 6">UMB5448B</strain>
    </source>
</reference>
<dbReference type="PANTHER" id="PTHR42781:SF4">
    <property type="entry name" value="SPERMIDINE_PUTRESCINE IMPORT ATP-BINDING PROTEIN POTA"/>
    <property type="match status" value="1"/>
</dbReference>
<dbReference type="SUPFAM" id="SSF52540">
    <property type="entry name" value="P-loop containing nucleoside triphosphate hydrolases"/>
    <property type="match status" value="1"/>
</dbReference>
<dbReference type="Gene3D" id="3.40.50.300">
    <property type="entry name" value="P-loop containing nucleotide triphosphate hydrolases"/>
    <property type="match status" value="1"/>
</dbReference>
<keyword evidence="2" id="KW-0547">Nucleotide-binding</keyword>
<dbReference type="SMART" id="SM00382">
    <property type="entry name" value="AAA"/>
    <property type="match status" value="1"/>
</dbReference>
<dbReference type="InterPro" id="IPR017871">
    <property type="entry name" value="ABC_transporter-like_CS"/>
</dbReference>
<dbReference type="InterPro" id="IPR050093">
    <property type="entry name" value="ABC_SmlMolc_Importer"/>
</dbReference>
<evidence type="ECO:0000256" key="1">
    <source>
        <dbReference type="ARBA" id="ARBA00022448"/>
    </source>
</evidence>
<feature type="domain" description="ABC transporter" evidence="4">
    <location>
        <begin position="2"/>
        <end position="219"/>
    </location>
</feature>
<keyword evidence="3 5" id="KW-0067">ATP-binding</keyword>
<accession>A0ABZ0REH6</accession>
<evidence type="ECO:0000256" key="3">
    <source>
        <dbReference type="ARBA" id="ARBA00022840"/>
    </source>
</evidence>
<evidence type="ECO:0000259" key="4">
    <source>
        <dbReference type="PROSITE" id="PS50893"/>
    </source>
</evidence>
<dbReference type="PROSITE" id="PS00211">
    <property type="entry name" value="ABC_TRANSPORTER_1"/>
    <property type="match status" value="1"/>
</dbReference>
<dbReference type="PROSITE" id="PS50893">
    <property type="entry name" value="ABC_TRANSPORTER_2"/>
    <property type="match status" value="1"/>
</dbReference>
<dbReference type="Pfam" id="PF00005">
    <property type="entry name" value="ABC_tran"/>
    <property type="match status" value="1"/>
</dbReference>
<dbReference type="InterPro" id="IPR003593">
    <property type="entry name" value="AAA+_ATPase"/>
</dbReference>
<dbReference type="GO" id="GO:0005524">
    <property type="term" value="F:ATP binding"/>
    <property type="evidence" value="ECO:0007669"/>
    <property type="project" value="UniProtKB-KW"/>
</dbReference>
<dbReference type="InterPro" id="IPR027417">
    <property type="entry name" value="P-loop_NTPase"/>
</dbReference>
<evidence type="ECO:0000313" key="5">
    <source>
        <dbReference type="EMBL" id="WPJ89929.1"/>
    </source>
</evidence>
<dbReference type="RefSeq" id="WP_284891658.1">
    <property type="nucleotide sequence ID" value="NZ_CP138854.1"/>
</dbReference>
<proteinExistence type="predicted"/>
<evidence type="ECO:0000256" key="2">
    <source>
        <dbReference type="ARBA" id="ARBA00022741"/>
    </source>
</evidence>